<dbReference type="EMBL" id="MN739359">
    <property type="protein sequence ID" value="QHT00853.1"/>
    <property type="molecule type" value="Genomic_DNA"/>
</dbReference>
<evidence type="ECO:0000256" key="1">
    <source>
        <dbReference type="SAM" id="MobiDB-lite"/>
    </source>
</evidence>
<organism evidence="2">
    <name type="scientific">viral metagenome</name>
    <dbReference type="NCBI Taxonomy" id="1070528"/>
    <lineage>
        <taxon>unclassified sequences</taxon>
        <taxon>metagenomes</taxon>
        <taxon>organismal metagenomes</taxon>
    </lineage>
</organism>
<protein>
    <submittedName>
        <fullName evidence="2">Uncharacterized protein</fullName>
    </submittedName>
</protein>
<dbReference type="Pfam" id="PF19150">
    <property type="entry name" value="DUF5832"/>
    <property type="match status" value="2"/>
</dbReference>
<name>A0A6C0C951_9ZZZZ</name>
<sequence>MNTTYIQRMTDTKKFTILNKIENDAPFGNINFCTISFLTANKVEKTKHLDIFGFKVHDGYNTYELCDQDAVKIKNKNKNHDVYLAEMGKIYAWDDATKSDSLQYGDPKLNNLEKTRRENVDKIKMMAEQNRNNYTPAPTKAKNRQEATLQRLQKQLYSKGKITTYEWEAVNQRNKPVNQIKAEAAAREIMEKEMVKVNEVDYLDENEPTGLKYGCVTVYSPEKIKGLSEMCIKIRGLFQTIDEARKRAMKLGKLYKEDQIHLFEVGKWCAFALQSDIDANVQLSRLNYAMKCYLDNLSIEAEEFEKRKEALITKNEKETAANQAKTMDEKKKKVPDVRPAEKKFTSTGNAEDDANIQSLMDYLDDPELDEIMTTKQTPKNTNDRVEINI</sequence>
<evidence type="ECO:0000313" key="2">
    <source>
        <dbReference type="EMBL" id="QHT00853.1"/>
    </source>
</evidence>
<proteinExistence type="predicted"/>
<dbReference type="InterPro" id="IPR043872">
    <property type="entry name" value="DUF5832"/>
</dbReference>
<feature type="region of interest" description="Disordered" evidence="1">
    <location>
        <begin position="319"/>
        <end position="350"/>
    </location>
</feature>
<feature type="compositionally biased region" description="Basic and acidic residues" evidence="1">
    <location>
        <begin position="326"/>
        <end position="344"/>
    </location>
</feature>
<reference evidence="2" key="1">
    <citation type="journal article" date="2020" name="Nature">
        <title>Giant virus diversity and host interactions through global metagenomics.</title>
        <authorList>
            <person name="Schulz F."/>
            <person name="Roux S."/>
            <person name="Paez-Espino D."/>
            <person name="Jungbluth S."/>
            <person name="Walsh D.A."/>
            <person name="Denef V.J."/>
            <person name="McMahon K.D."/>
            <person name="Konstantinidis K.T."/>
            <person name="Eloe-Fadrosh E.A."/>
            <person name="Kyrpides N.C."/>
            <person name="Woyke T."/>
        </authorList>
    </citation>
    <scope>NUCLEOTIDE SEQUENCE</scope>
    <source>
        <strain evidence="2">GVMAG-M-3300020192-26</strain>
    </source>
</reference>
<accession>A0A6C0C951</accession>
<dbReference type="AlphaFoldDB" id="A0A6C0C951"/>